<dbReference type="GO" id="GO:0052621">
    <property type="term" value="F:diguanylate cyclase activity"/>
    <property type="evidence" value="ECO:0007669"/>
    <property type="project" value="TreeGrafter"/>
</dbReference>
<dbReference type="RefSeq" id="WP_052020553.1">
    <property type="nucleotide sequence ID" value="NZ_BAVZ01000018.1"/>
</dbReference>
<dbReference type="GO" id="GO:0071555">
    <property type="term" value="P:cell wall organization"/>
    <property type="evidence" value="ECO:0007669"/>
    <property type="project" value="InterPro"/>
</dbReference>
<dbReference type="PANTHER" id="PTHR45138:SF9">
    <property type="entry name" value="DIGUANYLATE CYCLASE DGCM-RELATED"/>
    <property type="match status" value="1"/>
</dbReference>
<dbReference type="GO" id="GO:0000155">
    <property type="term" value="F:phosphorelay sensor kinase activity"/>
    <property type="evidence" value="ECO:0007669"/>
    <property type="project" value="InterPro"/>
</dbReference>
<feature type="transmembrane region" description="Helical" evidence="6">
    <location>
        <begin position="160"/>
        <end position="179"/>
    </location>
</feature>
<evidence type="ECO:0000256" key="3">
    <source>
        <dbReference type="ARBA" id="ARBA00022692"/>
    </source>
</evidence>
<evidence type="ECO:0000256" key="5">
    <source>
        <dbReference type="ARBA" id="ARBA00023136"/>
    </source>
</evidence>
<dbReference type="AlphaFoldDB" id="W7YGS5"/>
<dbReference type="InterPro" id="IPR011620">
    <property type="entry name" value="Sig_transdc_His_kinase_LytS_TM"/>
</dbReference>
<feature type="domain" description="GGDEF" evidence="7">
    <location>
        <begin position="227"/>
        <end position="371"/>
    </location>
</feature>
<protein>
    <submittedName>
        <fullName evidence="8">GAF domain/GGDEF domain protein</fullName>
    </submittedName>
</protein>
<feature type="transmembrane region" description="Helical" evidence="6">
    <location>
        <begin position="67"/>
        <end position="94"/>
    </location>
</feature>
<dbReference type="InterPro" id="IPR050469">
    <property type="entry name" value="Diguanylate_Cyclase"/>
</dbReference>
<comment type="subcellular location">
    <subcellularLocation>
        <location evidence="1">Cell membrane</location>
        <topology evidence="1">Multi-pass membrane protein</topology>
    </subcellularLocation>
</comment>
<keyword evidence="3 6" id="KW-0812">Transmembrane</keyword>
<name>W7YGS5_9BACL</name>
<dbReference type="InterPro" id="IPR029787">
    <property type="entry name" value="Nucleotide_cyclase"/>
</dbReference>
<feature type="transmembrane region" description="Helical" evidence="6">
    <location>
        <begin position="106"/>
        <end position="124"/>
    </location>
</feature>
<comment type="caution">
    <text evidence="8">The sequence shown here is derived from an EMBL/GenBank/DDBJ whole genome shotgun (WGS) entry which is preliminary data.</text>
</comment>
<evidence type="ECO:0000256" key="4">
    <source>
        <dbReference type="ARBA" id="ARBA00022989"/>
    </source>
</evidence>
<dbReference type="Pfam" id="PF07694">
    <property type="entry name" value="5TM-5TMR_LYT"/>
    <property type="match status" value="1"/>
</dbReference>
<evidence type="ECO:0000256" key="2">
    <source>
        <dbReference type="ARBA" id="ARBA00022475"/>
    </source>
</evidence>
<proteinExistence type="predicted"/>
<sequence length="381" mass="42558">MVNSLFVNSCIFITFLFFSGVLSKKYVIGVHSLSLFVRTSSGLLFGLYGIILMNYSFSVGPHSMADMRHLCIVVVAVYMGWFPSILCAVVLCLARLTIFGWSSAGLVASAGMLLIGILCGLISLRPWSRLIKMNVMNLVSMLIIFISLRINLKSLHTVMTFYPTQFFIAIAGCLLVYAITEHIYSSNELFAQLEKRASTDHLTQLNNLRQFEWSLRTELSHARIRGDKLSLLIIDIDHFKKVNDTYGHLAGDAVLKELGNILVTHARPFDIVSRNGGEEFTILLIDCPDINAIIMGEKIRKAVQAHSFKILDDNHKRLNITVSIGVSTYPDCAEGIDPTSPQGEQSLIEQADKALYQAKNNGRNRVCSFKRQLIFALESDK</sequence>
<keyword evidence="5 6" id="KW-0472">Membrane</keyword>
<dbReference type="eggNOG" id="COG3706">
    <property type="taxonomic scope" value="Bacteria"/>
</dbReference>
<dbReference type="InterPro" id="IPR000160">
    <property type="entry name" value="GGDEF_dom"/>
</dbReference>
<evidence type="ECO:0000256" key="1">
    <source>
        <dbReference type="ARBA" id="ARBA00004651"/>
    </source>
</evidence>
<reference evidence="8 9" key="1">
    <citation type="journal article" date="2014" name="Genome Announc.">
        <title>Draft Genome Sequence of Paenibacillus pini JCM 16418T, Isolated from the Rhizosphere of Pine Tree.</title>
        <authorList>
            <person name="Yuki M."/>
            <person name="Oshima K."/>
            <person name="Suda W."/>
            <person name="Oshida Y."/>
            <person name="Kitamura K."/>
            <person name="Iida Y."/>
            <person name="Hattori M."/>
            <person name="Ohkuma M."/>
        </authorList>
    </citation>
    <scope>NUCLEOTIDE SEQUENCE [LARGE SCALE GENOMIC DNA]</scope>
    <source>
        <strain evidence="8 9">JCM 16418</strain>
    </source>
</reference>
<dbReference type="GO" id="GO:0005886">
    <property type="term" value="C:plasma membrane"/>
    <property type="evidence" value="ECO:0007669"/>
    <property type="project" value="UniProtKB-SubCell"/>
</dbReference>
<dbReference type="CDD" id="cd01949">
    <property type="entry name" value="GGDEF"/>
    <property type="match status" value="1"/>
</dbReference>
<dbReference type="PROSITE" id="PS50887">
    <property type="entry name" value="GGDEF"/>
    <property type="match status" value="1"/>
</dbReference>
<dbReference type="Pfam" id="PF00990">
    <property type="entry name" value="GGDEF"/>
    <property type="match status" value="1"/>
</dbReference>
<dbReference type="SUPFAM" id="SSF55073">
    <property type="entry name" value="Nucleotide cyclase"/>
    <property type="match status" value="1"/>
</dbReference>
<dbReference type="EMBL" id="BAVZ01000018">
    <property type="protein sequence ID" value="GAF10120.1"/>
    <property type="molecule type" value="Genomic_DNA"/>
</dbReference>
<evidence type="ECO:0000313" key="9">
    <source>
        <dbReference type="Proteomes" id="UP000019364"/>
    </source>
</evidence>
<feature type="transmembrane region" description="Helical" evidence="6">
    <location>
        <begin position="130"/>
        <end position="148"/>
    </location>
</feature>
<dbReference type="InterPro" id="IPR043128">
    <property type="entry name" value="Rev_trsase/Diguanyl_cyclase"/>
</dbReference>
<dbReference type="GO" id="GO:0043709">
    <property type="term" value="P:cell adhesion involved in single-species biofilm formation"/>
    <property type="evidence" value="ECO:0007669"/>
    <property type="project" value="TreeGrafter"/>
</dbReference>
<dbReference type="PANTHER" id="PTHR45138">
    <property type="entry name" value="REGULATORY COMPONENTS OF SENSORY TRANSDUCTION SYSTEM"/>
    <property type="match status" value="1"/>
</dbReference>
<dbReference type="Proteomes" id="UP000019364">
    <property type="component" value="Unassembled WGS sequence"/>
</dbReference>
<feature type="transmembrane region" description="Helical" evidence="6">
    <location>
        <begin position="6"/>
        <end position="23"/>
    </location>
</feature>
<accession>W7YGS5</accession>
<dbReference type="Gene3D" id="3.30.70.270">
    <property type="match status" value="1"/>
</dbReference>
<dbReference type="OrthoDB" id="9759607at2"/>
<evidence type="ECO:0000259" key="7">
    <source>
        <dbReference type="PROSITE" id="PS50887"/>
    </source>
</evidence>
<dbReference type="FunFam" id="3.30.70.270:FF:000001">
    <property type="entry name" value="Diguanylate cyclase domain protein"/>
    <property type="match status" value="1"/>
</dbReference>
<keyword evidence="4 6" id="KW-1133">Transmembrane helix</keyword>
<dbReference type="NCBIfam" id="TIGR00254">
    <property type="entry name" value="GGDEF"/>
    <property type="match status" value="1"/>
</dbReference>
<keyword evidence="9" id="KW-1185">Reference proteome</keyword>
<keyword evidence="2" id="KW-1003">Cell membrane</keyword>
<feature type="transmembrane region" description="Helical" evidence="6">
    <location>
        <begin position="35"/>
        <end position="55"/>
    </location>
</feature>
<dbReference type="STRING" id="1236976.JCM16418_4295"/>
<gene>
    <name evidence="8" type="ORF">JCM16418_4295</name>
</gene>
<dbReference type="SMART" id="SM00267">
    <property type="entry name" value="GGDEF"/>
    <property type="match status" value="1"/>
</dbReference>
<dbReference type="GO" id="GO:1902201">
    <property type="term" value="P:negative regulation of bacterial-type flagellum-dependent cell motility"/>
    <property type="evidence" value="ECO:0007669"/>
    <property type="project" value="TreeGrafter"/>
</dbReference>
<evidence type="ECO:0000313" key="8">
    <source>
        <dbReference type="EMBL" id="GAF10120.1"/>
    </source>
</evidence>
<organism evidence="8 9">
    <name type="scientific">Paenibacillus pini JCM 16418</name>
    <dbReference type="NCBI Taxonomy" id="1236976"/>
    <lineage>
        <taxon>Bacteria</taxon>
        <taxon>Bacillati</taxon>
        <taxon>Bacillota</taxon>
        <taxon>Bacilli</taxon>
        <taxon>Bacillales</taxon>
        <taxon>Paenibacillaceae</taxon>
        <taxon>Paenibacillus</taxon>
    </lineage>
</organism>
<evidence type="ECO:0000256" key="6">
    <source>
        <dbReference type="SAM" id="Phobius"/>
    </source>
</evidence>